<keyword evidence="10 15" id="KW-0479">Metal-binding</keyword>
<dbReference type="GO" id="GO:0010468">
    <property type="term" value="P:regulation of gene expression"/>
    <property type="evidence" value="ECO:0007669"/>
    <property type="project" value="TreeGrafter"/>
</dbReference>
<keyword evidence="5 15" id="KW-0963">Cytoplasm</keyword>
<evidence type="ECO:0000256" key="11">
    <source>
        <dbReference type="ARBA" id="ARBA00022759"/>
    </source>
</evidence>
<dbReference type="CDD" id="cd00593">
    <property type="entry name" value="RIBOc"/>
    <property type="match status" value="1"/>
</dbReference>
<dbReference type="GO" id="GO:0042802">
    <property type="term" value="F:identical protein binding"/>
    <property type="evidence" value="ECO:0007669"/>
    <property type="project" value="UniProtKB-ARBA"/>
</dbReference>
<dbReference type="GO" id="GO:0008033">
    <property type="term" value="P:tRNA processing"/>
    <property type="evidence" value="ECO:0007669"/>
    <property type="project" value="UniProtKB-KW"/>
</dbReference>
<evidence type="ECO:0000313" key="19">
    <source>
        <dbReference type="EMBL" id="TDP84674.1"/>
    </source>
</evidence>
<comment type="caution">
    <text evidence="19">The sequence shown here is derived from an EMBL/GenBank/DDBJ whole genome shotgun (WGS) entry which is preliminary data.</text>
</comment>
<feature type="region of interest" description="Disordered" evidence="16">
    <location>
        <begin position="247"/>
        <end position="272"/>
    </location>
</feature>
<protein>
    <recommendedName>
        <fullName evidence="15">Ribonuclease 3</fullName>
        <ecNumber evidence="15">3.1.26.3</ecNumber>
    </recommendedName>
    <alternativeName>
        <fullName evidence="15">Ribonuclease III</fullName>
        <shortName evidence="15">RNase III</shortName>
    </alternativeName>
</protein>
<evidence type="ECO:0000313" key="20">
    <source>
        <dbReference type="Proteomes" id="UP000294593"/>
    </source>
</evidence>
<dbReference type="GO" id="GO:0006397">
    <property type="term" value="P:mRNA processing"/>
    <property type="evidence" value="ECO:0007669"/>
    <property type="project" value="UniProtKB-UniRule"/>
</dbReference>
<name>A0A4R6RET2_9BURK</name>
<dbReference type="CDD" id="cd10845">
    <property type="entry name" value="DSRM_RNAse_III_family"/>
    <property type="match status" value="1"/>
</dbReference>
<dbReference type="FunFam" id="3.30.160.20:FF:000003">
    <property type="entry name" value="Ribonuclease 3"/>
    <property type="match status" value="1"/>
</dbReference>
<evidence type="ECO:0000256" key="13">
    <source>
        <dbReference type="ARBA" id="ARBA00022842"/>
    </source>
</evidence>
<evidence type="ECO:0000256" key="9">
    <source>
        <dbReference type="ARBA" id="ARBA00022722"/>
    </source>
</evidence>
<comment type="similarity">
    <text evidence="3">Belongs to the ribonuclease III family.</text>
</comment>
<evidence type="ECO:0000256" key="10">
    <source>
        <dbReference type="ARBA" id="ARBA00022723"/>
    </source>
</evidence>
<keyword evidence="14 15" id="KW-0694">RNA-binding</keyword>
<feature type="active site" evidence="15">
    <location>
        <position position="131"/>
    </location>
</feature>
<keyword evidence="9 15" id="KW-0540">Nuclease</keyword>
<feature type="active site" evidence="15">
    <location>
        <position position="59"/>
    </location>
</feature>
<dbReference type="PROSITE" id="PS50137">
    <property type="entry name" value="DS_RBD"/>
    <property type="match status" value="1"/>
</dbReference>
<dbReference type="InterPro" id="IPR011907">
    <property type="entry name" value="RNase_III"/>
</dbReference>
<dbReference type="Gene3D" id="1.10.1520.10">
    <property type="entry name" value="Ribonuclease III domain"/>
    <property type="match status" value="1"/>
</dbReference>
<comment type="function">
    <text evidence="15">Digests double-stranded RNA. Involved in the processing of primary rRNA transcript to yield the immediate precursors to the large and small rRNAs (23S and 16S). Processes some mRNAs, and tRNAs when they are encoded in the rRNA operon. Processes pre-crRNA and tracrRNA of type II CRISPR loci if present in the organism.</text>
</comment>
<evidence type="ECO:0000256" key="8">
    <source>
        <dbReference type="ARBA" id="ARBA00022694"/>
    </source>
</evidence>
<comment type="catalytic activity">
    <reaction evidence="1 15">
        <text>Endonucleolytic cleavage to 5'-phosphomonoester.</text>
        <dbReference type="EC" id="3.1.26.3"/>
    </reaction>
</comment>
<keyword evidence="11 15" id="KW-0255">Endonuclease</keyword>
<dbReference type="PROSITE" id="PS50142">
    <property type="entry name" value="RNASE_3_2"/>
    <property type="match status" value="1"/>
</dbReference>
<comment type="cofactor">
    <cofactor evidence="15">
        <name>Mg(2+)</name>
        <dbReference type="ChEBI" id="CHEBI:18420"/>
    </cofactor>
</comment>
<dbReference type="Proteomes" id="UP000294593">
    <property type="component" value="Unassembled WGS sequence"/>
</dbReference>
<evidence type="ECO:0000256" key="6">
    <source>
        <dbReference type="ARBA" id="ARBA00022552"/>
    </source>
</evidence>
<reference evidence="19 20" key="1">
    <citation type="submission" date="2019-03" db="EMBL/GenBank/DDBJ databases">
        <title>Genomic Encyclopedia of Type Strains, Phase IV (KMG-IV): sequencing the most valuable type-strain genomes for metagenomic binning, comparative biology and taxonomic classification.</title>
        <authorList>
            <person name="Goeker M."/>
        </authorList>
    </citation>
    <scope>NUCLEOTIDE SEQUENCE [LARGE SCALE GENOMIC DNA]</scope>
    <source>
        <strain evidence="19 20">DSM 11901</strain>
    </source>
</reference>
<dbReference type="PANTHER" id="PTHR11207:SF0">
    <property type="entry name" value="RIBONUCLEASE 3"/>
    <property type="match status" value="1"/>
</dbReference>
<feature type="domain" description="DRBM" evidence="17">
    <location>
        <begin position="169"/>
        <end position="239"/>
    </location>
</feature>
<dbReference type="InterPro" id="IPR000999">
    <property type="entry name" value="RNase_III_dom"/>
</dbReference>
<dbReference type="SUPFAM" id="SSF69065">
    <property type="entry name" value="RNase III domain-like"/>
    <property type="match status" value="1"/>
</dbReference>
<evidence type="ECO:0000256" key="3">
    <source>
        <dbReference type="ARBA" id="ARBA00010183"/>
    </source>
</evidence>
<keyword evidence="12 15" id="KW-0378">Hydrolase</keyword>
<evidence type="ECO:0000256" key="1">
    <source>
        <dbReference type="ARBA" id="ARBA00000109"/>
    </source>
</evidence>
<evidence type="ECO:0000256" key="2">
    <source>
        <dbReference type="ARBA" id="ARBA00004496"/>
    </source>
</evidence>
<dbReference type="PROSITE" id="PS00517">
    <property type="entry name" value="RNASE_3_1"/>
    <property type="match status" value="1"/>
</dbReference>
<proteinExistence type="inferred from homology"/>
<dbReference type="SUPFAM" id="SSF54768">
    <property type="entry name" value="dsRNA-binding domain-like"/>
    <property type="match status" value="1"/>
</dbReference>
<evidence type="ECO:0000256" key="16">
    <source>
        <dbReference type="SAM" id="MobiDB-lite"/>
    </source>
</evidence>
<dbReference type="SMART" id="SM00358">
    <property type="entry name" value="DSRM"/>
    <property type="match status" value="1"/>
</dbReference>
<keyword evidence="13 15" id="KW-0460">Magnesium</keyword>
<sequence length="272" mass="29603">MKQPPAEAVASALGTPAMDLKTLQQRLDHTFGQPELLRRAVTHKSFGQDHYERLEFLGDAVLDLGISDLLYTRFDRSAEGDLTRVRAHLVRQDMLHHLAVQLGLPSVLRLSEGEAKGGGAQRPSILADALEAIIGAVYLDAGFDTARALVVRLFEPVLAETQEERWSKDAKTALQEWLQGRKMPVPQYRIEATRGKAHEQVFVVVCEMPELQLSASGEGLSRRAAEQAAAQVALERVMALAPADLKGAKAGAAAPPVVLRKAPKRKLDDAGP</sequence>
<dbReference type="EC" id="3.1.26.3" evidence="15"/>
<evidence type="ECO:0000256" key="15">
    <source>
        <dbReference type="HAMAP-Rule" id="MF_00104"/>
    </source>
</evidence>
<keyword evidence="8 15" id="KW-0819">tRNA processing</keyword>
<dbReference type="NCBIfam" id="TIGR02191">
    <property type="entry name" value="RNaseIII"/>
    <property type="match status" value="1"/>
</dbReference>
<gene>
    <name evidence="15" type="primary">rnc</name>
    <name evidence="19" type="ORF">EV672_103245</name>
</gene>
<evidence type="ECO:0000259" key="18">
    <source>
        <dbReference type="PROSITE" id="PS50142"/>
    </source>
</evidence>
<keyword evidence="20" id="KW-1185">Reference proteome</keyword>
<feature type="binding site" evidence="15">
    <location>
        <position position="55"/>
    </location>
    <ligand>
        <name>Mg(2+)</name>
        <dbReference type="ChEBI" id="CHEBI:18420"/>
    </ligand>
</feature>
<dbReference type="PANTHER" id="PTHR11207">
    <property type="entry name" value="RIBONUCLEASE III"/>
    <property type="match status" value="1"/>
</dbReference>
<dbReference type="HAMAP" id="MF_00104">
    <property type="entry name" value="RNase_III"/>
    <property type="match status" value="1"/>
</dbReference>
<dbReference type="FunFam" id="1.10.1520.10:FF:000001">
    <property type="entry name" value="Ribonuclease 3"/>
    <property type="match status" value="1"/>
</dbReference>
<comment type="subunit">
    <text evidence="4 15">Homodimer.</text>
</comment>
<keyword evidence="7 15" id="KW-0507">mRNA processing</keyword>
<dbReference type="Pfam" id="PF00035">
    <property type="entry name" value="dsrm"/>
    <property type="match status" value="1"/>
</dbReference>
<feature type="binding site" evidence="15">
    <location>
        <position position="128"/>
    </location>
    <ligand>
        <name>Mg(2+)</name>
        <dbReference type="ChEBI" id="CHEBI:18420"/>
    </ligand>
</feature>
<dbReference type="GO" id="GO:0003725">
    <property type="term" value="F:double-stranded RNA binding"/>
    <property type="evidence" value="ECO:0007669"/>
    <property type="project" value="TreeGrafter"/>
</dbReference>
<dbReference type="GO" id="GO:0005737">
    <property type="term" value="C:cytoplasm"/>
    <property type="evidence" value="ECO:0007669"/>
    <property type="project" value="UniProtKB-SubCell"/>
</dbReference>
<feature type="domain" description="RNase III" evidence="18">
    <location>
        <begin position="20"/>
        <end position="142"/>
    </location>
</feature>
<dbReference type="Gene3D" id="3.30.160.20">
    <property type="match status" value="1"/>
</dbReference>
<dbReference type="InterPro" id="IPR014720">
    <property type="entry name" value="dsRBD_dom"/>
</dbReference>
<feature type="binding site" evidence="15">
    <location>
        <position position="131"/>
    </location>
    <ligand>
        <name>Mg(2+)</name>
        <dbReference type="ChEBI" id="CHEBI:18420"/>
    </ligand>
</feature>
<dbReference type="AlphaFoldDB" id="A0A4R6RET2"/>
<dbReference type="Pfam" id="PF14622">
    <property type="entry name" value="Ribonucleas_3_3"/>
    <property type="match status" value="1"/>
</dbReference>
<keyword evidence="6 15" id="KW-0698">rRNA processing</keyword>
<keyword evidence="15" id="KW-0699">rRNA-binding</keyword>
<accession>A0A4R6RET2</accession>
<dbReference type="GO" id="GO:0004525">
    <property type="term" value="F:ribonuclease III activity"/>
    <property type="evidence" value="ECO:0007669"/>
    <property type="project" value="UniProtKB-UniRule"/>
</dbReference>
<evidence type="ECO:0000256" key="5">
    <source>
        <dbReference type="ARBA" id="ARBA00022490"/>
    </source>
</evidence>
<dbReference type="GO" id="GO:0019843">
    <property type="term" value="F:rRNA binding"/>
    <property type="evidence" value="ECO:0007669"/>
    <property type="project" value="UniProtKB-KW"/>
</dbReference>
<dbReference type="GO" id="GO:0006364">
    <property type="term" value="P:rRNA processing"/>
    <property type="evidence" value="ECO:0007669"/>
    <property type="project" value="UniProtKB-UniRule"/>
</dbReference>
<dbReference type="EMBL" id="SNXW01000003">
    <property type="protein sequence ID" value="TDP84674.1"/>
    <property type="molecule type" value="Genomic_DNA"/>
</dbReference>
<dbReference type="SMART" id="SM00535">
    <property type="entry name" value="RIBOc"/>
    <property type="match status" value="1"/>
</dbReference>
<evidence type="ECO:0000256" key="14">
    <source>
        <dbReference type="ARBA" id="ARBA00022884"/>
    </source>
</evidence>
<evidence type="ECO:0000256" key="12">
    <source>
        <dbReference type="ARBA" id="ARBA00022801"/>
    </source>
</evidence>
<evidence type="ECO:0000259" key="17">
    <source>
        <dbReference type="PROSITE" id="PS50137"/>
    </source>
</evidence>
<organism evidence="19 20">
    <name type="scientific">Aquabacterium commune</name>
    <dbReference type="NCBI Taxonomy" id="70586"/>
    <lineage>
        <taxon>Bacteria</taxon>
        <taxon>Pseudomonadati</taxon>
        <taxon>Pseudomonadota</taxon>
        <taxon>Betaproteobacteria</taxon>
        <taxon>Burkholderiales</taxon>
        <taxon>Aquabacterium</taxon>
    </lineage>
</organism>
<dbReference type="InterPro" id="IPR036389">
    <property type="entry name" value="RNase_III_sf"/>
</dbReference>
<evidence type="ECO:0000256" key="4">
    <source>
        <dbReference type="ARBA" id="ARBA00011738"/>
    </source>
</evidence>
<comment type="subcellular location">
    <subcellularLocation>
        <location evidence="2 15">Cytoplasm</location>
    </subcellularLocation>
</comment>
<evidence type="ECO:0000256" key="7">
    <source>
        <dbReference type="ARBA" id="ARBA00022664"/>
    </source>
</evidence>
<dbReference type="GO" id="GO:0046872">
    <property type="term" value="F:metal ion binding"/>
    <property type="evidence" value="ECO:0007669"/>
    <property type="project" value="UniProtKB-KW"/>
</dbReference>